<feature type="compositionally biased region" description="Low complexity" evidence="8">
    <location>
        <begin position="300"/>
        <end position="342"/>
    </location>
</feature>
<proteinExistence type="predicted"/>
<dbReference type="InterPro" id="IPR042397">
    <property type="entry name" value="PODXL2"/>
</dbReference>
<evidence type="ECO:0000256" key="7">
    <source>
        <dbReference type="ARBA" id="ARBA00023180"/>
    </source>
</evidence>
<reference evidence="10" key="1">
    <citation type="submission" date="2021-04" db="EMBL/GenBank/DDBJ databases">
        <authorList>
            <consortium name="Wellcome Sanger Institute Data Sharing"/>
        </authorList>
    </citation>
    <scope>NUCLEOTIDE SEQUENCE [LARGE SCALE GENOMIC DNA]</scope>
</reference>
<evidence type="ECO:0000256" key="8">
    <source>
        <dbReference type="SAM" id="MobiDB-lite"/>
    </source>
</evidence>
<evidence type="ECO:0000313" key="11">
    <source>
        <dbReference type="Proteomes" id="UP000472265"/>
    </source>
</evidence>
<reference evidence="10" key="3">
    <citation type="submission" date="2025-09" db="UniProtKB">
        <authorList>
            <consortium name="Ensembl"/>
        </authorList>
    </citation>
    <scope>IDENTIFICATION</scope>
</reference>
<keyword evidence="2 9" id="KW-0812">Transmembrane</keyword>
<keyword evidence="5 9" id="KW-1133">Transmembrane helix</keyword>
<name>A0A671WCB8_SPAAU</name>
<dbReference type="GeneTree" id="ENSGT00730000111323"/>
<evidence type="ECO:0000256" key="2">
    <source>
        <dbReference type="ARBA" id="ARBA00022692"/>
    </source>
</evidence>
<feature type="compositionally biased region" description="Acidic residues" evidence="8">
    <location>
        <begin position="346"/>
        <end position="359"/>
    </location>
</feature>
<feature type="region of interest" description="Disordered" evidence="8">
    <location>
        <begin position="78"/>
        <end position="440"/>
    </location>
</feature>
<feature type="transmembrane region" description="Helical" evidence="9">
    <location>
        <begin position="640"/>
        <end position="664"/>
    </location>
</feature>
<evidence type="ECO:0000256" key="4">
    <source>
        <dbReference type="ARBA" id="ARBA00022889"/>
    </source>
</evidence>
<feature type="compositionally biased region" description="Basic and acidic residues" evidence="8">
    <location>
        <begin position="80"/>
        <end position="90"/>
    </location>
</feature>
<evidence type="ECO:0000256" key="6">
    <source>
        <dbReference type="ARBA" id="ARBA00023136"/>
    </source>
</evidence>
<sequence>MLSTAADMPGPLHITLIALLSSCDAFRLGSSQRVIPLSPPVARLFQDEGPDQPHFIQELVRTKRHSVQELVRAQPNLVHDMGRPEIHETTRSQSKMDSANSSQLNPPSPARTRPAVDESVDVEDEMERMVHLVVPQDSESFREPPDSTDPEKELVGGPGAGDASLEASGFYGTDMEDRDRGEEGGEDRERRGGEDEWEREMGEDHERRGGDARGEEEDAHVLDVSEANHTTPDLDALIGYSPSFHPSSSQQPSISSPDELHDSGLQEHRAAPVLEVGPLERELWEAEGEEDSHSSGYGGLHHSVITTSTAPTAAPPAAGGDAAGTVTPETDTGTDFGLLGTYTKDETEDEEAEREEEETGLAHKGVFSQNPTVPEVGMAPSREPLQPSVEEEEEQGEHKFKGVRLSDRSDEAEEEERWGKMDKEETGIGPISPLTTEPATTAGFTDSSWDWTTPLPAHRSKVRGGGVTEVFVPGRDFDDMEEHQVVCVDWSELTGRGYVILNMTQNLNCEEFRVDQGILLLKIMERVFARRMNSPEGSWVLYLSKPTHQQHQLLMNVASEHGVIGTKDLLGMLGEIRKSLTEVKRLINFFNGVIIIYIIRFYSCDCDCVCLLHQAGIENYSAASSCQSRPSQTRSDYGKLFVVLVIIGSICMVIITSGFIYICWQRRLPATKTTVGKTHTHTHTHISVHKSGAPVTLQHLFLPRSFVPRNFTLWRTVATTTPCWMWPTTAIQRCRRRSRVPMGLQGEEETGAGRTAIAGR</sequence>
<evidence type="ECO:0008006" key="12">
    <source>
        <dbReference type="Google" id="ProtNLM"/>
    </source>
</evidence>
<dbReference type="AlphaFoldDB" id="A0A671WCB8"/>
<evidence type="ECO:0000256" key="5">
    <source>
        <dbReference type="ARBA" id="ARBA00022989"/>
    </source>
</evidence>
<feature type="compositionally biased region" description="Basic and acidic residues" evidence="8">
    <location>
        <begin position="139"/>
        <end position="154"/>
    </location>
</feature>
<reference evidence="10" key="2">
    <citation type="submission" date="2025-08" db="UniProtKB">
        <authorList>
            <consortium name="Ensembl"/>
        </authorList>
    </citation>
    <scope>IDENTIFICATION</scope>
</reference>
<dbReference type="Pfam" id="PF06365">
    <property type="entry name" value="CD34_antigen"/>
    <property type="match status" value="2"/>
</dbReference>
<keyword evidence="3" id="KW-0732">Signal</keyword>
<evidence type="ECO:0000256" key="3">
    <source>
        <dbReference type="ARBA" id="ARBA00022729"/>
    </source>
</evidence>
<dbReference type="OMA" id="RWQAFVN"/>
<feature type="compositionally biased region" description="Basic and acidic residues" evidence="8">
    <location>
        <begin position="417"/>
        <end position="426"/>
    </location>
</feature>
<organism evidence="10 11">
    <name type="scientific">Sparus aurata</name>
    <name type="common">Gilthead sea bream</name>
    <dbReference type="NCBI Taxonomy" id="8175"/>
    <lineage>
        <taxon>Eukaryota</taxon>
        <taxon>Metazoa</taxon>
        <taxon>Chordata</taxon>
        <taxon>Craniata</taxon>
        <taxon>Vertebrata</taxon>
        <taxon>Euteleostomi</taxon>
        <taxon>Actinopterygii</taxon>
        <taxon>Neopterygii</taxon>
        <taxon>Teleostei</taxon>
        <taxon>Neoteleostei</taxon>
        <taxon>Acanthomorphata</taxon>
        <taxon>Eupercaria</taxon>
        <taxon>Spariformes</taxon>
        <taxon>Sparidae</taxon>
        <taxon>Sparus</taxon>
    </lineage>
</organism>
<feature type="compositionally biased region" description="Low complexity" evidence="8">
    <location>
        <begin position="241"/>
        <end position="257"/>
    </location>
</feature>
<feature type="compositionally biased region" description="Basic and acidic residues" evidence="8">
    <location>
        <begin position="396"/>
        <end position="409"/>
    </location>
</feature>
<dbReference type="Proteomes" id="UP000472265">
    <property type="component" value="Chromosome 6"/>
</dbReference>
<dbReference type="InParanoid" id="A0A671WCB8"/>
<evidence type="ECO:0000313" key="10">
    <source>
        <dbReference type="Ensembl" id="ENSSAUP00010036570.1"/>
    </source>
</evidence>
<dbReference type="PANTHER" id="PTHR15594:SF1">
    <property type="entry name" value="PODOCALYXIN-LIKE PROTEIN 2"/>
    <property type="match status" value="1"/>
</dbReference>
<comment type="subcellular location">
    <subcellularLocation>
        <location evidence="1">Membrane</location>
        <topology evidence="1">Single-pass type I membrane protein</topology>
    </subcellularLocation>
</comment>
<feature type="compositionally biased region" description="Polar residues" evidence="8">
    <location>
        <begin position="91"/>
        <end position="105"/>
    </location>
</feature>
<keyword evidence="6 9" id="KW-0472">Membrane</keyword>
<dbReference type="InterPro" id="IPR013836">
    <property type="entry name" value="CD34/Podocalyxin"/>
</dbReference>
<protein>
    <recommendedName>
        <fullName evidence="12">Podocalyxin-like 2</fullName>
    </recommendedName>
</protein>
<evidence type="ECO:0000256" key="9">
    <source>
        <dbReference type="SAM" id="Phobius"/>
    </source>
</evidence>
<feature type="compositionally biased region" description="Basic and acidic residues" evidence="8">
    <location>
        <begin position="175"/>
        <end position="223"/>
    </location>
</feature>
<feature type="compositionally biased region" description="Basic and acidic residues" evidence="8">
    <location>
        <begin position="258"/>
        <end position="270"/>
    </location>
</feature>
<keyword evidence="7" id="KW-0325">Glycoprotein</keyword>
<keyword evidence="4" id="KW-0130">Cell adhesion</keyword>
<accession>A0A671WCB8</accession>
<evidence type="ECO:0000256" key="1">
    <source>
        <dbReference type="ARBA" id="ARBA00004479"/>
    </source>
</evidence>
<dbReference type="GO" id="GO:0050901">
    <property type="term" value="P:leukocyte tethering or rolling"/>
    <property type="evidence" value="ECO:0007669"/>
    <property type="project" value="TreeGrafter"/>
</dbReference>
<keyword evidence="11" id="KW-1185">Reference proteome</keyword>
<dbReference type="PANTHER" id="PTHR15594">
    <property type="entry name" value="PODOCALYXIN-LIKE PROTEIN 2"/>
    <property type="match status" value="1"/>
</dbReference>
<dbReference type="GO" id="GO:0005886">
    <property type="term" value="C:plasma membrane"/>
    <property type="evidence" value="ECO:0007669"/>
    <property type="project" value="UniProtKB-ARBA"/>
</dbReference>
<dbReference type="Ensembl" id="ENSSAUT00010038499.1">
    <property type="protein sequence ID" value="ENSSAUP00010036570.1"/>
    <property type="gene ID" value="ENSSAUG00010015438.1"/>
</dbReference>
<gene>
    <name evidence="10" type="primary">podxl2</name>
</gene>